<evidence type="ECO:0000256" key="4">
    <source>
        <dbReference type="ARBA" id="ARBA00022833"/>
    </source>
</evidence>
<dbReference type="AlphaFoldDB" id="A0A0L7KY29"/>
<keyword evidence="4 6" id="KW-0862">Zinc</keyword>
<name>A0A0L7KY29_OPEBR</name>
<evidence type="ECO:0000256" key="6">
    <source>
        <dbReference type="PROSITE-ProRule" id="PRU01263"/>
    </source>
</evidence>
<dbReference type="PROSITE" id="PS51915">
    <property type="entry name" value="ZAD"/>
    <property type="match status" value="1"/>
</dbReference>
<evidence type="ECO:0000256" key="2">
    <source>
        <dbReference type="ARBA" id="ARBA00022737"/>
    </source>
</evidence>
<evidence type="ECO:0000259" key="7">
    <source>
        <dbReference type="PROSITE" id="PS50157"/>
    </source>
</evidence>
<feature type="domain" description="C2H2-type" evidence="7">
    <location>
        <begin position="344"/>
        <end position="371"/>
    </location>
</feature>
<proteinExistence type="predicted"/>
<evidence type="ECO:0000313" key="9">
    <source>
        <dbReference type="EMBL" id="KOB68070.1"/>
    </source>
</evidence>
<dbReference type="Pfam" id="PF00096">
    <property type="entry name" value="zf-C2H2"/>
    <property type="match status" value="1"/>
</dbReference>
<dbReference type="Pfam" id="PF07776">
    <property type="entry name" value="zf-AD"/>
    <property type="match status" value="1"/>
</dbReference>
<comment type="caution">
    <text evidence="9">The sequence shown here is derived from an EMBL/GenBank/DDBJ whole genome shotgun (WGS) entry which is preliminary data.</text>
</comment>
<evidence type="ECO:0000313" key="10">
    <source>
        <dbReference type="Proteomes" id="UP000037510"/>
    </source>
</evidence>
<dbReference type="EMBL" id="JTDY01004503">
    <property type="protein sequence ID" value="KOB68070.1"/>
    <property type="molecule type" value="Genomic_DNA"/>
</dbReference>
<dbReference type="GO" id="GO:0008270">
    <property type="term" value="F:zinc ion binding"/>
    <property type="evidence" value="ECO:0007669"/>
    <property type="project" value="UniProtKB-UniRule"/>
</dbReference>
<gene>
    <name evidence="9" type="ORF">OBRU01_18834</name>
</gene>
<dbReference type="InterPro" id="IPR012934">
    <property type="entry name" value="Znf_AD"/>
</dbReference>
<dbReference type="PANTHER" id="PTHR24379:SF121">
    <property type="entry name" value="C2H2-TYPE DOMAIN-CONTAINING PROTEIN"/>
    <property type="match status" value="1"/>
</dbReference>
<dbReference type="SMART" id="SM00868">
    <property type="entry name" value="zf-AD"/>
    <property type="match status" value="1"/>
</dbReference>
<dbReference type="GO" id="GO:0005634">
    <property type="term" value="C:nucleus"/>
    <property type="evidence" value="ECO:0007669"/>
    <property type="project" value="InterPro"/>
</dbReference>
<dbReference type="SUPFAM" id="SSF57716">
    <property type="entry name" value="Glucocorticoid receptor-like (DNA-binding domain)"/>
    <property type="match status" value="1"/>
</dbReference>
<evidence type="ECO:0000259" key="8">
    <source>
        <dbReference type="PROSITE" id="PS51915"/>
    </source>
</evidence>
<dbReference type="FunFam" id="3.30.160.60:FF:000624">
    <property type="entry name" value="zinc finger protein 697"/>
    <property type="match status" value="1"/>
</dbReference>
<dbReference type="PROSITE" id="PS00028">
    <property type="entry name" value="ZINC_FINGER_C2H2_1"/>
    <property type="match status" value="3"/>
</dbReference>
<keyword evidence="1 6" id="KW-0479">Metal-binding</keyword>
<dbReference type="SMART" id="SM00355">
    <property type="entry name" value="ZnF_C2H2"/>
    <property type="match status" value="4"/>
</dbReference>
<protein>
    <submittedName>
        <fullName evidence="9">Zinc finger protein 1-like protein</fullName>
    </submittedName>
</protein>
<keyword evidence="3 5" id="KW-0863">Zinc-finger</keyword>
<feature type="domain" description="C2H2-type" evidence="7">
    <location>
        <begin position="316"/>
        <end position="343"/>
    </location>
</feature>
<feature type="binding site" evidence="6">
    <location>
        <position position="12"/>
    </location>
    <ligand>
        <name>Zn(2+)</name>
        <dbReference type="ChEBI" id="CHEBI:29105"/>
    </ligand>
</feature>
<feature type="domain" description="C2H2-type" evidence="7">
    <location>
        <begin position="260"/>
        <end position="284"/>
    </location>
</feature>
<reference evidence="9 10" key="1">
    <citation type="journal article" date="2015" name="Genome Biol. Evol.">
        <title>The genome of winter moth (Operophtera brumata) provides a genomic perspective on sexual dimorphism and phenology.</title>
        <authorList>
            <person name="Derks M.F."/>
            <person name="Smit S."/>
            <person name="Salis L."/>
            <person name="Schijlen E."/>
            <person name="Bossers A."/>
            <person name="Mateman C."/>
            <person name="Pijl A.S."/>
            <person name="de Ridder D."/>
            <person name="Groenen M.A."/>
            <person name="Visser M.E."/>
            <person name="Megens H.J."/>
        </authorList>
    </citation>
    <scope>NUCLEOTIDE SEQUENCE [LARGE SCALE GENOMIC DNA]</scope>
    <source>
        <strain evidence="9">WM2013NL</strain>
        <tissue evidence="9">Head and thorax</tissue>
    </source>
</reference>
<dbReference type="Proteomes" id="UP000037510">
    <property type="component" value="Unassembled WGS sequence"/>
</dbReference>
<sequence length="392" mass="45910">MEKCDKAYNSICRVCLKQSKVEGMVSLDEKPSRRSFITFGKVLVKFARISIDYDDVLPTKICQNCRQMIQTINSFKLMCKTNDRKLRKFVNLAHNDREKYKEMICEYVMFSQYFPREGFRNTRSSPSSSSSGSYHEKIGKIKSKMEVLSPVRLKSDYQTSMNGYESDIEYYSDSILLDNNKNESCNASNVDSFLDSIEKVMKTEMKFTNSVKTQQKHSSNNTKNIDSFIDSIEKAINMRIEYSNMKTNVKEQPKVPKKVFHCYKCNRTLANRYTYNYHMQRHTNYLYICDQCGKGFPGNEPLNRHLVKNHDKGQSLQCDHCPFKCTRRFDLVEHIRLHTGERPFTCEKCGLTFRRKAIWTNHLVQHKEKLSLRLSNPVKQPPLSVRPWLESG</sequence>
<feature type="binding site" evidence="6">
    <location>
        <position position="15"/>
    </location>
    <ligand>
        <name>Zn(2+)</name>
        <dbReference type="ChEBI" id="CHEBI:29105"/>
    </ligand>
</feature>
<keyword evidence="2" id="KW-0677">Repeat</keyword>
<feature type="domain" description="ZAD" evidence="8">
    <location>
        <begin position="10"/>
        <end position="89"/>
    </location>
</feature>
<dbReference type="InterPro" id="IPR013087">
    <property type="entry name" value="Znf_C2H2_type"/>
</dbReference>
<organism evidence="9 10">
    <name type="scientific">Operophtera brumata</name>
    <name type="common">Winter moth</name>
    <name type="synonym">Phalaena brumata</name>
    <dbReference type="NCBI Taxonomy" id="104452"/>
    <lineage>
        <taxon>Eukaryota</taxon>
        <taxon>Metazoa</taxon>
        <taxon>Ecdysozoa</taxon>
        <taxon>Arthropoda</taxon>
        <taxon>Hexapoda</taxon>
        <taxon>Insecta</taxon>
        <taxon>Pterygota</taxon>
        <taxon>Neoptera</taxon>
        <taxon>Endopterygota</taxon>
        <taxon>Lepidoptera</taxon>
        <taxon>Glossata</taxon>
        <taxon>Ditrysia</taxon>
        <taxon>Geometroidea</taxon>
        <taxon>Geometridae</taxon>
        <taxon>Larentiinae</taxon>
        <taxon>Operophtera</taxon>
    </lineage>
</organism>
<feature type="binding site" evidence="6">
    <location>
        <position position="62"/>
    </location>
    <ligand>
        <name>Zn(2+)</name>
        <dbReference type="ChEBI" id="CHEBI:29105"/>
    </ligand>
</feature>
<evidence type="ECO:0000256" key="3">
    <source>
        <dbReference type="ARBA" id="ARBA00022771"/>
    </source>
</evidence>
<accession>A0A0L7KY29</accession>
<keyword evidence="10" id="KW-1185">Reference proteome</keyword>
<dbReference type="PANTHER" id="PTHR24379">
    <property type="entry name" value="KRAB AND ZINC FINGER DOMAIN-CONTAINING"/>
    <property type="match status" value="1"/>
</dbReference>
<evidence type="ECO:0000256" key="5">
    <source>
        <dbReference type="PROSITE-ProRule" id="PRU00042"/>
    </source>
</evidence>
<evidence type="ECO:0000256" key="1">
    <source>
        <dbReference type="ARBA" id="ARBA00022723"/>
    </source>
</evidence>
<dbReference type="PROSITE" id="PS50157">
    <property type="entry name" value="ZINC_FINGER_C2H2_2"/>
    <property type="match status" value="4"/>
</dbReference>
<feature type="domain" description="C2H2-type" evidence="7">
    <location>
        <begin position="287"/>
        <end position="315"/>
    </location>
</feature>
<dbReference type="Gene3D" id="3.30.160.60">
    <property type="entry name" value="Classic Zinc Finger"/>
    <property type="match status" value="3"/>
</dbReference>
<dbReference type="InterPro" id="IPR036236">
    <property type="entry name" value="Znf_C2H2_sf"/>
</dbReference>
<dbReference type="SUPFAM" id="SSF57667">
    <property type="entry name" value="beta-beta-alpha zinc fingers"/>
    <property type="match status" value="2"/>
</dbReference>
<dbReference type="Gene3D" id="3.40.1800.20">
    <property type="match status" value="1"/>
</dbReference>
<dbReference type="STRING" id="104452.A0A0L7KY29"/>
<feature type="binding site" evidence="6">
    <location>
        <position position="65"/>
    </location>
    <ligand>
        <name>Zn(2+)</name>
        <dbReference type="ChEBI" id="CHEBI:29105"/>
    </ligand>
</feature>